<sequence>MEVVWSPLKPTLTARRPYGDLIATLVRPLYVYCVLRTTMASLLRLHCVLTASIATLLRLWVPTATQVRLLVAVRTQNKRNKVARDVLRTP</sequence>
<gene>
    <name evidence="1" type="ORF">DPMN_122709</name>
</gene>
<evidence type="ECO:0000313" key="1">
    <source>
        <dbReference type="EMBL" id="KAH3820956.1"/>
    </source>
</evidence>
<dbReference type="EMBL" id="JAIWYP010000005">
    <property type="protein sequence ID" value="KAH3820956.1"/>
    <property type="molecule type" value="Genomic_DNA"/>
</dbReference>
<reference evidence="1" key="2">
    <citation type="submission" date="2020-11" db="EMBL/GenBank/DDBJ databases">
        <authorList>
            <person name="McCartney M.A."/>
            <person name="Auch B."/>
            <person name="Kono T."/>
            <person name="Mallez S."/>
            <person name="Becker A."/>
            <person name="Gohl D.M."/>
            <person name="Silverstein K.A.T."/>
            <person name="Koren S."/>
            <person name="Bechman K.B."/>
            <person name="Herman A."/>
            <person name="Abrahante J.E."/>
            <person name="Garbe J."/>
        </authorList>
    </citation>
    <scope>NUCLEOTIDE SEQUENCE</scope>
    <source>
        <strain evidence="1">Duluth1</strain>
        <tissue evidence="1">Whole animal</tissue>
    </source>
</reference>
<comment type="caution">
    <text evidence="1">The sequence shown here is derived from an EMBL/GenBank/DDBJ whole genome shotgun (WGS) entry which is preliminary data.</text>
</comment>
<dbReference type="AlphaFoldDB" id="A0A9D4JQT7"/>
<protein>
    <submittedName>
        <fullName evidence="1">Uncharacterized protein</fullName>
    </submittedName>
</protein>
<accession>A0A9D4JQT7</accession>
<organism evidence="1 2">
    <name type="scientific">Dreissena polymorpha</name>
    <name type="common">Zebra mussel</name>
    <name type="synonym">Mytilus polymorpha</name>
    <dbReference type="NCBI Taxonomy" id="45954"/>
    <lineage>
        <taxon>Eukaryota</taxon>
        <taxon>Metazoa</taxon>
        <taxon>Spiralia</taxon>
        <taxon>Lophotrochozoa</taxon>
        <taxon>Mollusca</taxon>
        <taxon>Bivalvia</taxon>
        <taxon>Autobranchia</taxon>
        <taxon>Heteroconchia</taxon>
        <taxon>Euheterodonta</taxon>
        <taxon>Imparidentia</taxon>
        <taxon>Neoheterodontei</taxon>
        <taxon>Myida</taxon>
        <taxon>Dreissenoidea</taxon>
        <taxon>Dreissenidae</taxon>
        <taxon>Dreissena</taxon>
    </lineage>
</organism>
<reference evidence="1" key="1">
    <citation type="journal article" date="2019" name="bioRxiv">
        <title>The Genome of the Zebra Mussel, Dreissena polymorpha: A Resource for Invasive Species Research.</title>
        <authorList>
            <person name="McCartney M.A."/>
            <person name="Auch B."/>
            <person name="Kono T."/>
            <person name="Mallez S."/>
            <person name="Zhang Y."/>
            <person name="Obille A."/>
            <person name="Becker A."/>
            <person name="Abrahante J.E."/>
            <person name="Garbe J."/>
            <person name="Badalamenti J.P."/>
            <person name="Herman A."/>
            <person name="Mangelson H."/>
            <person name="Liachko I."/>
            <person name="Sullivan S."/>
            <person name="Sone E.D."/>
            <person name="Koren S."/>
            <person name="Silverstein K.A.T."/>
            <person name="Beckman K.B."/>
            <person name="Gohl D.M."/>
        </authorList>
    </citation>
    <scope>NUCLEOTIDE SEQUENCE</scope>
    <source>
        <strain evidence="1">Duluth1</strain>
        <tissue evidence="1">Whole animal</tissue>
    </source>
</reference>
<dbReference type="Proteomes" id="UP000828390">
    <property type="component" value="Unassembled WGS sequence"/>
</dbReference>
<name>A0A9D4JQT7_DREPO</name>
<evidence type="ECO:0000313" key="2">
    <source>
        <dbReference type="Proteomes" id="UP000828390"/>
    </source>
</evidence>
<proteinExistence type="predicted"/>
<keyword evidence="2" id="KW-1185">Reference proteome</keyword>